<proteinExistence type="predicted"/>
<name>A0A835UFU4_VANPL</name>
<reference evidence="1 2" key="1">
    <citation type="journal article" date="2020" name="Nat. Food">
        <title>A phased Vanilla planifolia genome enables genetic improvement of flavour and production.</title>
        <authorList>
            <person name="Hasing T."/>
            <person name="Tang H."/>
            <person name="Brym M."/>
            <person name="Khazi F."/>
            <person name="Huang T."/>
            <person name="Chambers A.H."/>
        </authorList>
    </citation>
    <scope>NUCLEOTIDE SEQUENCE [LARGE SCALE GENOMIC DNA]</scope>
    <source>
        <tissue evidence="1">Leaf</tissue>
    </source>
</reference>
<organism evidence="1 2">
    <name type="scientific">Vanilla planifolia</name>
    <name type="common">Vanilla</name>
    <dbReference type="NCBI Taxonomy" id="51239"/>
    <lineage>
        <taxon>Eukaryota</taxon>
        <taxon>Viridiplantae</taxon>
        <taxon>Streptophyta</taxon>
        <taxon>Embryophyta</taxon>
        <taxon>Tracheophyta</taxon>
        <taxon>Spermatophyta</taxon>
        <taxon>Magnoliopsida</taxon>
        <taxon>Liliopsida</taxon>
        <taxon>Asparagales</taxon>
        <taxon>Orchidaceae</taxon>
        <taxon>Vanilloideae</taxon>
        <taxon>Vanilleae</taxon>
        <taxon>Vanilla</taxon>
    </lineage>
</organism>
<dbReference type="Proteomes" id="UP000639772">
    <property type="component" value="Chromosome 12"/>
</dbReference>
<protein>
    <submittedName>
        <fullName evidence="1">Uncharacterized protein</fullName>
    </submittedName>
</protein>
<dbReference type="EMBL" id="JADCNM010000012">
    <property type="protein sequence ID" value="KAG0460072.1"/>
    <property type="molecule type" value="Genomic_DNA"/>
</dbReference>
<evidence type="ECO:0000313" key="1">
    <source>
        <dbReference type="EMBL" id="KAG0460072.1"/>
    </source>
</evidence>
<sequence>MMLRYVKGRRDARGWPSSTCNVSQVIEKPKKPHFTIGHEALVGPGPNLHTAIHVAHNKPLGFFLSAN</sequence>
<comment type="caution">
    <text evidence="1">The sequence shown here is derived from an EMBL/GenBank/DDBJ whole genome shotgun (WGS) entry which is preliminary data.</text>
</comment>
<gene>
    <name evidence="1" type="ORF">HPP92_023200</name>
</gene>
<evidence type="ECO:0000313" key="2">
    <source>
        <dbReference type="Proteomes" id="UP000639772"/>
    </source>
</evidence>
<dbReference type="AlphaFoldDB" id="A0A835UFU4"/>
<accession>A0A835UFU4</accession>